<dbReference type="EMBL" id="WPCR01000013">
    <property type="protein sequence ID" value="NHM14867.1"/>
    <property type="molecule type" value="Genomic_DNA"/>
</dbReference>
<gene>
    <name evidence="5" type="ORF">GMI68_08890</name>
    <name evidence="6" type="ORF">J7S26_06630</name>
</gene>
<feature type="transmembrane region" description="Helical" evidence="4">
    <location>
        <begin position="105"/>
        <end position="126"/>
    </location>
</feature>
<comment type="similarity">
    <text evidence="1 2">Belongs to the BioY family.</text>
</comment>
<feature type="compositionally biased region" description="Low complexity" evidence="3">
    <location>
        <begin position="23"/>
        <end position="41"/>
    </location>
</feature>
<evidence type="ECO:0000313" key="7">
    <source>
        <dbReference type="Proteomes" id="UP000636394"/>
    </source>
</evidence>
<evidence type="ECO:0000313" key="8">
    <source>
        <dbReference type="Proteomes" id="UP000671910"/>
    </source>
</evidence>
<evidence type="ECO:0000313" key="6">
    <source>
        <dbReference type="EMBL" id="QTU84035.1"/>
    </source>
</evidence>
<evidence type="ECO:0000256" key="2">
    <source>
        <dbReference type="PIRNR" id="PIRNR016661"/>
    </source>
</evidence>
<dbReference type="RefSeq" id="WP_166340306.1">
    <property type="nucleotide sequence ID" value="NZ_CP072829.1"/>
</dbReference>
<dbReference type="PANTHER" id="PTHR34295">
    <property type="entry name" value="BIOTIN TRANSPORTER BIOY"/>
    <property type="match status" value="1"/>
</dbReference>
<dbReference type="InterPro" id="IPR003784">
    <property type="entry name" value="BioY"/>
</dbReference>
<reference evidence="5 7" key="1">
    <citation type="submission" date="2019-11" db="EMBL/GenBank/DDBJ databases">
        <title>Eggerthellaceae novel genus isolated from the rectal contents of marmort.</title>
        <authorList>
            <person name="Zhang G."/>
        </authorList>
    </citation>
    <scope>NUCLEOTIDE SEQUENCE [LARGE SCALE GENOMIC DNA]</scope>
    <source>
        <strain evidence="5">Zg-886</strain>
        <strain evidence="7">zg-886</strain>
    </source>
</reference>
<protein>
    <recommendedName>
        <fullName evidence="2">Biotin transporter</fullName>
    </recommendedName>
</protein>
<keyword evidence="7" id="KW-1185">Reference proteome</keyword>
<reference evidence="6" key="2">
    <citation type="submission" date="2021-04" db="EMBL/GenBank/DDBJ databases">
        <title>Novel species in family Eggerthellaceae.</title>
        <authorList>
            <person name="Zhang G."/>
        </authorList>
    </citation>
    <scope>NUCLEOTIDE SEQUENCE</scope>
    <source>
        <strain evidence="6">Zg-886</strain>
    </source>
</reference>
<comment type="subcellular location">
    <subcellularLocation>
        <location evidence="2">Cell membrane</location>
        <topology evidence="2">Multi-pass membrane protein</topology>
    </subcellularLocation>
</comment>
<dbReference type="GO" id="GO:0015225">
    <property type="term" value="F:biotin transmembrane transporter activity"/>
    <property type="evidence" value="ECO:0007669"/>
    <property type="project" value="UniProtKB-UniRule"/>
</dbReference>
<keyword evidence="4" id="KW-0812">Transmembrane</keyword>
<sequence>MNLDASTGLPTDAAEQESPQAGAVPPASPDRAAAAGGTAKGGAAASSRTRAMARVALCIAIIAVSAWVTIPLGAVPVTLQIFAVAFAIVVLPPKECLAAIAGYELLGAVGLPVFSGMRGGIGVLLGPTGGYLWGYLVGAALALVVLAALRRALGVPMRDGRPVLKTSQVRQRNLVASIAASLAYVAVAYVCGWAWFMAVMHVGPLESFLATVAPFVIIDLVKVVAAALCAQAVLRAVR</sequence>
<keyword evidence="2" id="KW-0813">Transport</keyword>
<feature type="transmembrane region" description="Helical" evidence="4">
    <location>
        <begin position="132"/>
        <end position="153"/>
    </location>
</feature>
<dbReference type="Pfam" id="PF02632">
    <property type="entry name" value="BioY"/>
    <property type="match status" value="1"/>
</dbReference>
<evidence type="ECO:0000256" key="1">
    <source>
        <dbReference type="ARBA" id="ARBA00010692"/>
    </source>
</evidence>
<accession>A0A9E6MQB5</accession>
<evidence type="ECO:0000313" key="5">
    <source>
        <dbReference type="EMBL" id="NHM14867.1"/>
    </source>
</evidence>
<evidence type="ECO:0000256" key="3">
    <source>
        <dbReference type="SAM" id="MobiDB-lite"/>
    </source>
</evidence>
<dbReference type="PIRSF" id="PIRSF016661">
    <property type="entry name" value="BioY"/>
    <property type="match status" value="1"/>
</dbReference>
<dbReference type="Proteomes" id="UP000636394">
    <property type="component" value="Unassembled WGS sequence"/>
</dbReference>
<proteinExistence type="inferred from homology"/>
<dbReference type="GO" id="GO:0005886">
    <property type="term" value="C:plasma membrane"/>
    <property type="evidence" value="ECO:0007669"/>
    <property type="project" value="UniProtKB-SubCell"/>
</dbReference>
<name>A0A9E6MQB5_9ACTN</name>
<feature type="transmembrane region" description="Helical" evidence="4">
    <location>
        <begin position="51"/>
        <end position="68"/>
    </location>
</feature>
<feature type="transmembrane region" description="Helical" evidence="4">
    <location>
        <begin position="208"/>
        <end position="234"/>
    </location>
</feature>
<dbReference type="Gene3D" id="1.10.1760.20">
    <property type="match status" value="1"/>
</dbReference>
<dbReference type="KEGG" id="ebz:J7S26_06630"/>
<keyword evidence="4" id="KW-1133">Transmembrane helix</keyword>
<keyword evidence="2 4" id="KW-0472">Membrane</keyword>
<feature type="transmembrane region" description="Helical" evidence="4">
    <location>
        <begin position="74"/>
        <end position="93"/>
    </location>
</feature>
<dbReference type="EMBL" id="CP072829">
    <property type="protein sequence ID" value="QTU84035.1"/>
    <property type="molecule type" value="Genomic_DNA"/>
</dbReference>
<feature type="region of interest" description="Disordered" evidence="3">
    <location>
        <begin position="1"/>
        <end position="41"/>
    </location>
</feature>
<dbReference type="AlphaFoldDB" id="A0A9E6MQB5"/>
<dbReference type="PANTHER" id="PTHR34295:SF1">
    <property type="entry name" value="BIOTIN TRANSPORTER BIOY"/>
    <property type="match status" value="1"/>
</dbReference>
<feature type="transmembrane region" description="Helical" evidence="4">
    <location>
        <begin position="174"/>
        <end position="196"/>
    </location>
</feature>
<keyword evidence="2" id="KW-1003">Cell membrane</keyword>
<evidence type="ECO:0000256" key="4">
    <source>
        <dbReference type="SAM" id="Phobius"/>
    </source>
</evidence>
<dbReference type="Proteomes" id="UP000671910">
    <property type="component" value="Chromosome"/>
</dbReference>
<organism evidence="6 8">
    <name type="scientific">Xiamenia xianingshaonis</name>
    <dbReference type="NCBI Taxonomy" id="2682776"/>
    <lineage>
        <taxon>Bacteria</taxon>
        <taxon>Bacillati</taxon>
        <taxon>Actinomycetota</taxon>
        <taxon>Coriobacteriia</taxon>
        <taxon>Eggerthellales</taxon>
        <taxon>Eggerthellaceae</taxon>
        <taxon>Xiamenia</taxon>
    </lineage>
</organism>